<dbReference type="EMBL" id="CP146275">
    <property type="protein sequence ID" value="WWT32660.1"/>
    <property type="molecule type" value="Genomic_DNA"/>
</dbReference>
<evidence type="ECO:0000313" key="5">
    <source>
        <dbReference type="Proteomes" id="UP001369958"/>
    </source>
</evidence>
<dbReference type="Gene3D" id="3.40.50.720">
    <property type="entry name" value="NAD(P)-binding Rossmann-like Domain"/>
    <property type="match status" value="1"/>
</dbReference>
<proteinExistence type="predicted"/>
<evidence type="ECO:0000256" key="1">
    <source>
        <dbReference type="ARBA" id="ARBA00023002"/>
    </source>
</evidence>
<dbReference type="InterPro" id="IPR036291">
    <property type="entry name" value="NAD(P)-bd_dom_sf"/>
</dbReference>
<dbReference type="Proteomes" id="UP001369958">
    <property type="component" value="Chromosome"/>
</dbReference>
<name>A0ABZ2I095_9HYPH</name>
<protein>
    <submittedName>
        <fullName evidence="4">Mannitol dehydrogenase family protein</fullName>
        <ecNumber evidence="4">1.1.1.-</ecNumber>
    </submittedName>
</protein>
<accession>A0ABZ2I095</accession>
<dbReference type="InterPro" id="IPR013328">
    <property type="entry name" value="6PGD_dom2"/>
</dbReference>
<dbReference type="Pfam" id="PF08125">
    <property type="entry name" value="Mannitol_dh_C"/>
    <property type="match status" value="1"/>
</dbReference>
<dbReference type="EC" id="1.1.1.-" evidence="4"/>
<feature type="domain" description="Mannitol dehydrogenase N-terminal" evidence="2">
    <location>
        <begin position="27"/>
        <end position="274"/>
    </location>
</feature>
<dbReference type="InterPro" id="IPR008927">
    <property type="entry name" value="6-PGluconate_DH-like_C_sf"/>
</dbReference>
<dbReference type="InterPro" id="IPR050988">
    <property type="entry name" value="Mannitol_DH/Oxidoreductase"/>
</dbReference>
<gene>
    <name evidence="4" type="ORF">V6617_16875</name>
</gene>
<dbReference type="GO" id="GO:0016491">
    <property type="term" value="F:oxidoreductase activity"/>
    <property type="evidence" value="ECO:0007669"/>
    <property type="project" value="UniProtKB-KW"/>
</dbReference>
<dbReference type="InterPro" id="IPR013118">
    <property type="entry name" value="Mannitol_DH_C"/>
</dbReference>
<dbReference type="SUPFAM" id="SSF51735">
    <property type="entry name" value="NAD(P)-binding Rossmann-fold domains"/>
    <property type="match status" value="1"/>
</dbReference>
<evidence type="ECO:0000259" key="3">
    <source>
        <dbReference type="Pfam" id="PF08125"/>
    </source>
</evidence>
<keyword evidence="1 4" id="KW-0560">Oxidoreductase</keyword>
<dbReference type="Gene3D" id="1.10.1040.10">
    <property type="entry name" value="N-(1-d-carboxylethyl)-l-norvaline Dehydrogenase, domain 2"/>
    <property type="match status" value="1"/>
</dbReference>
<dbReference type="InterPro" id="IPR013131">
    <property type="entry name" value="Mannitol_DH_N"/>
</dbReference>
<organism evidence="4 5">
    <name type="scientific">Pelagibacterium nitratireducens</name>
    <dbReference type="NCBI Taxonomy" id="1046114"/>
    <lineage>
        <taxon>Bacteria</taxon>
        <taxon>Pseudomonadati</taxon>
        <taxon>Pseudomonadota</taxon>
        <taxon>Alphaproteobacteria</taxon>
        <taxon>Hyphomicrobiales</taxon>
        <taxon>Devosiaceae</taxon>
        <taxon>Pelagibacterium</taxon>
    </lineage>
</organism>
<evidence type="ECO:0000313" key="4">
    <source>
        <dbReference type="EMBL" id="WWT32660.1"/>
    </source>
</evidence>
<dbReference type="PANTHER" id="PTHR43362:SF1">
    <property type="entry name" value="MANNITOL DEHYDROGENASE 2-RELATED"/>
    <property type="match status" value="1"/>
</dbReference>
<dbReference type="PRINTS" id="PR00084">
    <property type="entry name" value="MTLDHDRGNASE"/>
</dbReference>
<dbReference type="Pfam" id="PF01232">
    <property type="entry name" value="Mannitol_dh"/>
    <property type="match status" value="1"/>
</dbReference>
<feature type="domain" description="Mannitol dehydrogenase C-terminal" evidence="3">
    <location>
        <begin position="282"/>
        <end position="464"/>
    </location>
</feature>
<evidence type="ECO:0000259" key="2">
    <source>
        <dbReference type="Pfam" id="PF01232"/>
    </source>
</evidence>
<reference evidence="4 5" key="1">
    <citation type="submission" date="2024-02" db="EMBL/GenBank/DDBJ databases">
        <title>Complete genome sequence of Pelagibacterium nitratireducens ZH15.</title>
        <authorList>
            <person name="Zhao L.H."/>
        </authorList>
    </citation>
    <scope>NUCLEOTIDE SEQUENCE [LARGE SCALE GENOMIC DNA]</scope>
    <source>
        <strain evidence="4 5">ZH15</strain>
    </source>
</reference>
<dbReference type="RefSeq" id="WP_338608082.1">
    <property type="nucleotide sequence ID" value="NZ_CP146275.1"/>
</dbReference>
<dbReference type="PANTHER" id="PTHR43362">
    <property type="entry name" value="MANNITOL DEHYDROGENASE DSF1-RELATED"/>
    <property type="match status" value="1"/>
</dbReference>
<dbReference type="InterPro" id="IPR000669">
    <property type="entry name" value="Mannitol_DH"/>
</dbReference>
<keyword evidence="5" id="KW-1185">Reference proteome</keyword>
<sequence length="487" mass="51833">MTPLQSLSDLPTAVATPRYDRDAAGVGIVHVGLGAFMRAHLAVYTDDALVAEGGDWRITAIGLRSRDAIDVLNKQNGLYTLLVRDAETSGRVIGSIADAIHAPSDPAAVLAALAAPGTRIVSITITEKGYGIDPATGGLDDTVPAIAADLASDLSAPQSAVGLIVAGLERRRAHGVGPFTALSCDNLPENGRILKRLVLDFARRRDGDLADWIEANACFPSTMVDRITPPQTEKTRTDARALTGADDLAAIETEPFSQWVIEDDFRAGRPAWEKGGAVMVKDVHAYERMKLVMLNGTHSMLAYAGHVAGHRFVRDTMADPDLKRLIDRHMQTAAATLDAVPGIDLDQYRQALLVRFANPAIDHPTYQIAMDGTQKLPTRIFDATLAAMTRGADFGSFAFATAAWMAYVKGAIGGAYAIRDPREAELLSAASSAQLADGLLDALLALPGLVPTELRAHETFRQTVLSRLRVMLGNGMGAAIAKEAAAL</sequence>
<dbReference type="SUPFAM" id="SSF48179">
    <property type="entry name" value="6-phosphogluconate dehydrogenase C-terminal domain-like"/>
    <property type="match status" value="1"/>
</dbReference>